<evidence type="ECO:0000313" key="1">
    <source>
        <dbReference type="Proteomes" id="UP000694865"/>
    </source>
</evidence>
<sequence length="147" mass="16298">MVAVKYLIFLRAQSGKFSPICWNSRKIRRVVRSTLAGETLAMADAIDAGVFIATLYAELTTGIPDPETLSLTCITDCKSLYEAIRSTKLVSEKRLRIEISGIKELVESKQVKEVIWSDTTKQLADCLTKKGASLQLMKTLEEGVLDI</sequence>
<organism evidence="1 2">
    <name type="scientific">Saccoglossus kowalevskii</name>
    <name type="common">Acorn worm</name>
    <dbReference type="NCBI Taxonomy" id="10224"/>
    <lineage>
        <taxon>Eukaryota</taxon>
        <taxon>Metazoa</taxon>
        <taxon>Hemichordata</taxon>
        <taxon>Enteropneusta</taxon>
        <taxon>Harrimaniidae</taxon>
        <taxon>Saccoglossus</taxon>
    </lineage>
</organism>
<proteinExistence type="predicted"/>
<reference evidence="2" key="1">
    <citation type="submission" date="2025-08" db="UniProtKB">
        <authorList>
            <consortium name="RefSeq"/>
        </authorList>
    </citation>
    <scope>IDENTIFICATION</scope>
    <source>
        <tissue evidence="2">Testes</tissue>
    </source>
</reference>
<dbReference type="GeneID" id="102808646"/>
<keyword evidence="1" id="KW-1185">Reference proteome</keyword>
<dbReference type="Proteomes" id="UP000694865">
    <property type="component" value="Unplaced"/>
</dbReference>
<gene>
    <name evidence="2" type="primary">LOC102808646</name>
</gene>
<accession>A0ABM0MHA6</accession>
<name>A0ABM0MHA6_SACKO</name>
<dbReference type="RefSeq" id="XP_006819397.1">
    <property type="nucleotide sequence ID" value="XM_006819334.1"/>
</dbReference>
<protein>
    <submittedName>
        <fullName evidence="2">Uncharacterized protein LOC102808646</fullName>
    </submittedName>
</protein>
<evidence type="ECO:0000313" key="2">
    <source>
        <dbReference type="RefSeq" id="XP_006819397.1"/>
    </source>
</evidence>